<protein>
    <recommendedName>
        <fullName evidence="4">Ornithine decarboxylase antizyme</fullName>
    </recommendedName>
</protein>
<comment type="similarity">
    <text evidence="2">Belongs to the ODC antizyme family.</text>
</comment>
<keyword evidence="5" id="KW-0688">Ribosomal frameshifting</keyword>
<dbReference type="GO" id="GO:0045732">
    <property type="term" value="P:positive regulation of protein catabolic process"/>
    <property type="evidence" value="ECO:0007669"/>
    <property type="project" value="TreeGrafter"/>
</dbReference>
<evidence type="ECO:0000256" key="2">
    <source>
        <dbReference type="ARBA" id="ARBA00008796"/>
    </source>
</evidence>
<evidence type="ECO:0000313" key="8">
    <source>
        <dbReference type="Proteomes" id="UP000629468"/>
    </source>
</evidence>
<feature type="region of interest" description="Disordered" evidence="6">
    <location>
        <begin position="169"/>
        <end position="217"/>
    </location>
</feature>
<comment type="caution">
    <text evidence="7">The sequence shown here is derived from an EMBL/GenBank/DDBJ whole genome shotgun (WGS) entry which is preliminary data.</text>
</comment>
<dbReference type="Gene3D" id="3.40.630.60">
    <property type="match status" value="1"/>
</dbReference>
<name>A0A8H7KJV0_AGABI</name>
<organism evidence="7 8">
    <name type="scientific">Agaricus bisporus var. burnettii</name>
    <dbReference type="NCBI Taxonomy" id="192524"/>
    <lineage>
        <taxon>Eukaryota</taxon>
        <taxon>Fungi</taxon>
        <taxon>Dikarya</taxon>
        <taxon>Basidiomycota</taxon>
        <taxon>Agaricomycotina</taxon>
        <taxon>Agaricomycetes</taxon>
        <taxon>Agaricomycetidae</taxon>
        <taxon>Agaricales</taxon>
        <taxon>Agaricineae</taxon>
        <taxon>Agaricaceae</taxon>
        <taxon>Agaricus</taxon>
    </lineage>
</organism>
<comment type="function">
    <text evidence="1">Ornithine decarboxylase (ODC) antizyme protein that negatively regulates ODC activity and intracellular polyamine biosynthesis in response to increased intracellular polyamine levels. Binds to ODC monomers, inhibiting the assembly of the functional ODC homodimer, and targets the monomers for ubiquitin-independent proteolytic destruction by the 26S proteasome.</text>
</comment>
<feature type="compositionally biased region" description="Polar residues" evidence="6">
    <location>
        <begin position="64"/>
        <end position="79"/>
    </location>
</feature>
<dbReference type="InterPro" id="IPR038581">
    <property type="entry name" value="ODC_AZ_sf"/>
</dbReference>
<evidence type="ECO:0000256" key="1">
    <source>
        <dbReference type="ARBA" id="ARBA00002307"/>
    </source>
</evidence>
<dbReference type="GO" id="GO:0008073">
    <property type="term" value="F:ornithine decarboxylase inhibitor activity"/>
    <property type="evidence" value="ECO:0007669"/>
    <property type="project" value="InterPro"/>
</dbReference>
<accession>A0A8H7KJV0</accession>
<dbReference type="GO" id="GO:0005737">
    <property type="term" value="C:cytoplasm"/>
    <property type="evidence" value="ECO:0007669"/>
    <property type="project" value="TreeGrafter"/>
</dbReference>
<feature type="compositionally biased region" description="Low complexity" evidence="6">
    <location>
        <begin position="207"/>
        <end position="217"/>
    </location>
</feature>
<dbReference type="EMBL" id="JABXXO010000003">
    <property type="protein sequence ID" value="KAF7782520.1"/>
    <property type="molecule type" value="Genomic_DNA"/>
</dbReference>
<dbReference type="AlphaFoldDB" id="A0A8H7KJV0"/>
<dbReference type="PANTHER" id="PTHR10279">
    <property type="entry name" value="ORNITHINE DECARBOXYLASE ANTIZYME"/>
    <property type="match status" value="1"/>
</dbReference>
<dbReference type="PANTHER" id="PTHR10279:SF10">
    <property type="entry name" value="ORNITHINE DECARBOXYLASE ANTIZYME"/>
    <property type="match status" value="1"/>
</dbReference>
<dbReference type="Proteomes" id="UP000629468">
    <property type="component" value="Unassembled WGS sequence"/>
</dbReference>
<dbReference type="InterPro" id="IPR016181">
    <property type="entry name" value="Acyl_CoA_acyltransferase"/>
</dbReference>
<gene>
    <name evidence="7" type="ORF">Agabi119p4_1896</name>
</gene>
<evidence type="ECO:0000256" key="4">
    <source>
        <dbReference type="ARBA" id="ARBA00017712"/>
    </source>
</evidence>
<comment type="subunit">
    <text evidence="3">Interacts with ODC and thereby sterically blocks ODC homodimerization.</text>
</comment>
<sequence>MAFVHLKTTRQESVGLGKWDYHVAVGHWLVSDGPSAQACFCSHYPQRRISFAITLTQPLPSDPYTSYQQSSLRPANARQSVGDGASSFDTAVPDGLGGAFDAPKVKCPPDRGSLDCVTGSPAPYLSPSSPSSLSSSPIPASPVSNMKTFTKSIAYSPTTAAPITTIDYTHGQFHRPRPSIVTSSRPIPTPARSSSSPGYSTPPLTPDDGSYSSSGSIDSIGLNSPIPTAVHQKQKPGGGVRSKDALEYLMTLFPKDGLKALPHAKSVSLTAPALGADFEGVVLELPGKPKTLYIDGKNAASVSLRESVVALLDLAADNLDCGALVIVLERSAPNLGELLHSLMYVGGSVVTKPPFFVDPAFILVGLEI</sequence>
<evidence type="ECO:0000313" key="7">
    <source>
        <dbReference type="EMBL" id="KAF7782520.1"/>
    </source>
</evidence>
<dbReference type="GO" id="GO:0005634">
    <property type="term" value="C:nucleus"/>
    <property type="evidence" value="ECO:0007669"/>
    <property type="project" value="TreeGrafter"/>
</dbReference>
<evidence type="ECO:0000256" key="6">
    <source>
        <dbReference type="SAM" id="MobiDB-lite"/>
    </source>
</evidence>
<dbReference type="Pfam" id="PF02100">
    <property type="entry name" value="ODC_AZ"/>
    <property type="match status" value="1"/>
</dbReference>
<proteinExistence type="inferred from homology"/>
<feature type="compositionally biased region" description="Polar residues" evidence="6">
    <location>
        <begin position="180"/>
        <end position="199"/>
    </location>
</feature>
<evidence type="ECO:0000256" key="3">
    <source>
        <dbReference type="ARBA" id="ARBA00011486"/>
    </source>
</evidence>
<reference evidence="7 8" key="1">
    <citation type="journal article" name="Sci. Rep.">
        <title>Telomere-to-telomere assembled and centromere annotated genomes of the two main subspecies of the button mushroom Agaricus bisporus reveal especially polymorphic chromosome ends.</title>
        <authorList>
            <person name="Sonnenberg A.S.M."/>
            <person name="Sedaghat-Telgerd N."/>
            <person name="Lavrijssen B."/>
            <person name="Ohm R.A."/>
            <person name="Hendrickx P.M."/>
            <person name="Scholtmeijer K."/>
            <person name="Baars J.J.P."/>
            <person name="van Peer A."/>
        </authorList>
    </citation>
    <scope>NUCLEOTIDE SEQUENCE [LARGE SCALE GENOMIC DNA]</scope>
    <source>
        <strain evidence="7 8">H119_p4</strain>
    </source>
</reference>
<dbReference type="InterPro" id="IPR002993">
    <property type="entry name" value="ODC_AZ"/>
</dbReference>
<evidence type="ECO:0000256" key="5">
    <source>
        <dbReference type="ARBA" id="ARBA00022758"/>
    </source>
</evidence>
<feature type="region of interest" description="Disordered" evidence="6">
    <location>
        <begin position="64"/>
        <end position="88"/>
    </location>
</feature>
<dbReference type="GO" id="GO:0075523">
    <property type="term" value="P:viral translational frameshifting"/>
    <property type="evidence" value="ECO:0007669"/>
    <property type="project" value="UniProtKB-KW"/>
</dbReference>
<dbReference type="SUPFAM" id="SSF55729">
    <property type="entry name" value="Acyl-CoA N-acyltransferases (Nat)"/>
    <property type="match status" value="1"/>
</dbReference>